<keyword evidence="1" id="KW-1133">Transmembrane helix</keyword>
<feature type="transmembrane region" description="Helical" evidence="1">
    <location>
        <begin position="12"/>
        <end position="37"/>
    </location>
</feature>
<dbReference type="Proteomes" id="UP000183174">
    <property type="component" value="Unassembled WGS sequence"/>
</dbReference>
<accession>A0A1C3VFG1</accession>
<evidence type="ECO:0000256" key="1">
    <source>
        <dbReference type="SAM" id="Phobius"/>
    </source>
</evidence>
<evidence type="ECO:0000313" key="2">
    <source>
        <dbReference type="EMBL" id="SCB26540.1"/>
    </source>
</evidence>
<name>A0A1C3VFG1_9BRAD</name>
<evidence type="ECO:0000313" key="3">
    <source>
        <dbReference type="Proteomes" id="UP000183174"/>
    </source>
</evidence>
<keyword evidence="1" id="KW-0812">Transmembrane</keyword>
<proteinExistence type="predicted"/>
<sequence length="140" mass="15221">MTLPRPPSKLWIRNAIAVLAVAGIGVAAMVGLIWFALEGFASCRNVVLSSTRSPDGTRAVFVFRQECNATVPDSTYASIAPMDRTFSPDRNHAFLGFAGHAEILPSWRGSNVVEIAMMPGIEGGFIRHDEKVGSIRIDYK</sequence>
<protein>
    <submittedName>
        <fullName evidence="2">Uncharacterized protein</fullName>
    </submittedName>
</protein>
<keyword evidence="1" id="KW-0472">Membrane</keyword>
<dbReference type="EMBL" id="FMAE01000003">
    <property type="protein sequence ID" value="SCB26540.1"/>
    <property type="molecule type" value="Genomic_DNA"/>
</dbReference>
<dbReference type="AlphaFoldDB" id="A0A1C3VFG1"/>
<organism evidence="2 3">
    <name type="scientific">Bradyrhizobium yuanmingense</name>
    <dbReference type="NCBI Taxonomy" id="108015"/>
    <lineage>
        <taxon>Bacteria</taxon>
        <taxon>Pseudomonadati</taxon>
        <taxon>Pseudomonadota</taxon>
        <taxon>Alphaproteobacteria</taxon>
        <taxon>Hyphomicrobiales</taxon>
        <taxon>Nitrobacteraceae</taxon>
        <taxon>Bradyrhizobium</taxon>
    </lineage>
</organism>
<reference evidence="2 3" key="1">
    <citation type="submission" date="2016-08" db="EMBL/GenBank/DDBJ databases">
        <authorList>
            <person name="Seilhamer J.J."/>
        </authorList>
    </citation>
    <scope>NUCLEOTIDE SEQUENCE [LARGE SCALE GENOMIC DNA]</scope>
    <source>
        <strain evidence="2 3">CCBAU 10071</strain>
    </source>
</reference>
<gene>
    <name evidence="2" type="ORF">GA0061099_1003755</name>
</gene>